<dbReference type="Gene3D" id="3.90.180.10">
    <property type="entry name" value="Medium-chain alcohol dehydrogenases, catalytic domain"/>
    <property type="match status" value="2"/>
</dbReference>
<dbReference type="PANTHER" id="PTHR43677">
    <property type="entry name" value="SHORT-CHAIN DEHYDROGENASE/REDUCTASE"/>
    <property type="match status" value="1"/>
</dbReference>
<dbReference type="InterPro" id="IPR051397">
    <property type="entry name" value="Zn-ADH-like_protein"/>
</dbReference>
<dbReference type="SUPFAM" id="SSF51735">
    <property type="entry name" value="NAD(P)-binding Rossmann-fold domains"/>
    <property type="match status" value="1"/>
</dbReference>
<keyword evidence="3" id="KW-1185">Reference proteome</keyword>
<comment type="caution">
    <text evidence="2">The sequence shown here is derived from an EMBL/GenBank/DDBJ whole genome shotgun (WGS) entry which is preliminary data.</text>
</comment>
<dbReference type="PANTHER" id="PTHR43677:SF4">
    <property type="entry name" value="QUINONE OXIDOREDUCTASE-LIKE PROTEIN 2"/>
    <property type="match status" value="1"/>
</dbReference>
<protein>
    <recommendedName>
        <fullName evidence="1">Enoyl reductase (ER) domain-containing protein</fullName>
    </recommendedName>
</protein>
<proteinExistence type="predicted"/>
<evidence type="ECO:0000259" key="1">
    <source>
        <dbReference type="SMART" id="SM00829"/>
    </source>
</evidence>
<dbReference type="SMART" id="SM00829">
    <property type="entry name" value="PKS_ER"/>
    <property type="match status" value="1"/>
</dbReference>
<dbReference type="Gene3D" id="3.40.50.720">
    <property type="entry name" value="NAD(P)-binding Rossmann-like Domain"/>
    <property type="match status" value="1"/>
</dbReference>
<organism evidence="2 3">
    <name type="scientific">Trichogramma kaykai</name>
    <dbReference type="NCBI Taxonomy" id="54128"/>
    <lineage>
        <taxon>Eukaryota</taxon>
        <taxon>Metazoa</taxon>
        <taxon>Ecdysozoa</taxon>
        <taxon>Arthropoda</taxon>
        <taxon>Hexapoda</taxon>
        <taxon>Insecta</taxon>
        <taxon>Pterygota</taxon>
        <taxon>Neoptera</taxon>
        <taxon>Endopterygota</taxon>
        <taxon>Hymenoptera</taxon>
        <taxon>Apocrita</taxon>
        <taxon>Proctotrupomorpha</taxon>
        <taxon>Chalcidoidea</taxon>
        <taxon>Trichogrammatidae</taxon>
        <taxon>Trichogramma</taxon>
    </lineage>
</organism>
<gene>
    <name evidence="2" type="ORF">TKK_014876</name>
</gene>
<dbReference type="Pfam" id="PF08240">
    <property type="entry name" value="ADH_N"/>
    <property type="match status" value="1"/>
</dbReference>
<dbReference type="Proteomes" id="UP001627154">
    <property type="component" value="Unassembled WGS sequence"/>
</dbReference>
<name>A0ABD2WAW4_9HYME</name>
<evidence type="ECO:0000313" key="3">
    <source>
        <dbReference type="Proteomes" id="UP001627154"/>
    </source>
</evidence>
<dbReference type="AlphaFoldDB" id="A0ABD2WAW4"/>
<dbReference type="InterPro" id="IPR011032">
    <property type="entry name" value="GroES-like_sf"/>
</dbReference>
<accession>A0ABD2WAW4</accession>
<evidence type="ECO:0000313" key="2">
    <source>
        <dbReference type="EMBL" id="KAL3390048.1"/>
    </source>
</evidence>
<reference evidence="2 3" key="1">
    <citation type="journal article" date="2024" name="bioRxiv">
        <title>A reference genome for Trichogramma kaykai: A tiny desert-dwelling parasitoid wasp with competing sex-ratio distorters.</title>
        <authorList>
            <person name="Culotta J."/>
            <person name="Lindsey A.R."/>
        </authorList>
    </citation>
    <scope>NUCLEOTIDE SEQUENCE [LARGE SCALE GENOMIC DNA]</scope>
    <source>
        <strain evidence="2 3">KSX58</strain>
    </source>
</reference>
<dbReference type="SUPFAM" id="SSF50129">
    <property type="entry name" value="GroES-like"/>
    <property type="match status" value="1"/>
</dbReference>
<dbReference type="InterPro" id="IPR020843">
    <property type="entry name" value="ER"/>
</dbReference>
<sequence length="405" mass="44920">MSITSSQKMLSCLLNNKNKRLVKCLFNVRFMSDDKSKNDSHEGNKIKAAVLKEFSKPLQIETIDPPKKLKSTEVIIDVNYCALNGLDVLLCENLYSKTQALPFVPGYEISGKLLKVSEGAKEAGFNVGDKVVALNKDLFGGLAEQCIAEIGNVWKVPSTIRSVDAVCLLENYMTALLGLEQNGSITEEDMVLVNVGIGGIGLAAVDIAANIFRSKVIGVGFSEDRADKIRERGAFHAFTYKEKKLVKEIEEIAGDRDIKGIFDGETGDHFKKVLKTFMNVYKSKTPSKYLLRDDNFGVIIQHLSREGRILVAGVADTDGAKKDNEDYFTVLGINLHEYKERKNELFRQTGDDVISFFEEGLIKPTPSMIAGFNHVNTAFKFVSEMKACGKVVIDMKNQDTEAKTF</sequence>
<dbReference type="InterPro" id="IPR013154">
    <property type="entry name" value="ADH-like_N"/>
</dbReference>
<feature type="domain" description="Enoyl reductase (ER)" evidence="1">
    <location>
        <begin position="53"/>
        <end position="393"/>
    </location>
</feature>
<dbReference type="InterPro" id="IPR036291">
    <property type="entry name" value="NAD(P)-bd_dom_sf"/>
</dbReference>
<dbReference type="EMBL" id="JBJJXI010000121">
    <property type="protein sequence ID" value="KAL3390048.1"/>
    <property type="molecule type" value="Genomic_DNA"/>
</dbReference>